<proteinExistence type="predicted"/>
<feature type="non-terminal residue" evidence="1">
    <location>
        <position position="22"/>
    </location>
</feature>
<organism evidence="1 2">
    <name type="scientific">Gardnerella vaginalis</name>
    <dbReference type="NCBI Taxonomy" id="2702"/>
    <lineage>
        <taxon>Bacteria</taxon>
        <taxon>Bacillati</taxon>
        <taxon>Actinomycetota</taxon>
        <taxon>Actinomycetes</taxon>
        <taxon>Bifidobacteriales</taxon>
        <taxon>Bifidobacteriaceae</taxon>
        <taxon>Gardnerella</taxon>
    </lineage>
</organism>
<reference evidence="1 2" key="1">
    <citation type="submission" date="2017-07" db="EMBL/GenBank/DDBJ databases">
        <title>A comparative genomics approach to explaining the enigmatic role of Gardnerella vaginalis in the vaginal microbiome.</title>
        <authorList>
            <person name="Vancuren S.J."/>
            <person name="Hill J.E."/>
        </authorList>
    </citation>
    <scope>NUCLEOTIDE SEQUENCE [LARGE SCALE GENOMIC DNA]</scope>
    <source>
        <strain evidence="1 2">WP023</strain>
    </source>
</reference>
<dbReference type="Proteomes" id="UP000258379">
    <property type="component" value="Unassembled WGS sequence"/>
</dbReference>
<protein>
    <submittedName>
        <fullName evidence="1">Uncharacterized protein</fullName>
    </submittedName>
</protein>
<gene>
    <name evidence="1" type="ORF">CG405_07695</name>
</gene>
<dbReference type="EMBL" id="NNRU01000006">
    <property type="protein sequence ID" value="RFT28007.1"/>
    <property type="molecule type" value="Genomic_DNA"/>
</dbReference>
<name>A0A3E2C8B8_GARVA</name>
<accession>A0A3E2C8B8</accession>
<evidence type="ECO:0000313" key="1">
    <source>
        <dbReference type="EMBL" id="RFT28007.1"/>
    </source>
</evidence>
<sequence length="22" mass="2595">MLYVKFDDFEDVSVMGNEKDRG</sequence>
<dbReference type="AlphaFoldDB" id="A0A3E2C8B8"/>
<evidence type="ECO:0000313" key="2">
    <source>
        <dbReference type="Proteomes" id="UP000258379"/>
    </source>
</evidence>
<comment type="caution">
    <text evidence="1">The sequence shown here is derived from an EMBL/GenBank/DDBJ whole genome shotgun (WGS) entry which is preliminary data.</text>
</comment>